<keyword evidence="2" id="KW-1185">Reference proteome</keyword>
<gene>
    <name evidence="1" type="ORF">EXIGLDRAFT_843900</name>
</gene>
<reference evidence="1 2" key="1">
    <citation type="journal article" date="2016" name="Mol. Biol. Evol.">
        <title>Comparative Genomics of Early-Diverging Mushroom-Forming Fungi Provides Insights into the Origins of Lignocellulose Decay Capabilities.</title>
        <authorList>
            <person name="Nagy L.G."/>
            <person name="Riley R."/>
            <person name="Tritt A."/>
            <person name="Adam C."/>
            <person name="Daum C."/>
            <person name="Floudas D."/>
            <person name="Sun H."/>
            <person name="Yadav J.S."/>
            <person name="Pangilinan J."/>
            <person name="Larsson K.H."/>
            <person name="Matsuura K."/>
            <person name="Barry K."/>
            <person name="Labutti K."/>
            <person name="Kuo R."/>
            <person name="Ohm R.A."/>
            <person name="Bhattacharya S.S."/>
            <person name="Shirouzu T."/>
            <person name="Yoshinaga Y."/>
            <person name="Martin F.M."/>
            <person name="Grigoriev I.V."/>
            <person name="Hibbett D.S."/>
        </authorList>
    </citation>
    <scope>NUCLEOTIDE SEQUENCE [LARGE SCALE GENOMIC DNA]</scope>
    <source>
        <strain evidence="1 2">HHB12029</strain>
    </source>
</reference>
<protein>
    <submittedName>
        <fullName evidence="1">Uncharacterized protein</fullName>
    </submittedName>
</protein>
<dbReference type="AlphaFoldDB" id="A0A165CCW8"/>
<accession>A0A165CCW8</accession>
<evidence type="ECO:0000313" key="2">
    <source>
        <dbReference type="Proteomes" id="UP000077266"/>
    </source>
</evidence>
<dbReference type="EMBL" id="KV426336">
    <property type="protein sequence ID" value="KZV82240.1"/>
    <property type="molecule type" value="Genomic_DNA"/>
</dbReference>
<name>A0A165CCW8_EXIGL</name>
<sequence>MAEASGDGDEPAKVESLYPNDYRRETLNAALALPKWHRVRQPVVLLQALRMQEAVDIEICFQQYAAIGLPGFASRGGTIRVVSIGTYDYLGQAQVLDACLDEPF</sequence>
<evidence type="ECO:0000313" key="1">
    <source>
        <dbReference type="EMBL" id="KZV82240.1"/>
    </source>
</evidence>
<organism evidence="1 2">
    <name type="scientific">Exidia glandulosa HHB12029</name>
    <dbReference type="NCBI Taxonomy" id="1314781"/>
    <lineage>
        <taxon>Eukaryota</taxon>
        <taxon>Fungi</taxon>
        <taxon>Dikarya</taxon>
        <taxon>Basidiomycota</taxon>
        <taxon>Agaricomycotina</taxon>
        <taxon>Agaricomycetes</taxon>
        <taxon>Auriculariales</taxon>
        <taxon>Exidiaceae</taxon>
        <taxon>Exidia</taxon>
    </lineage>
</organism>
<dbReference type="Proteomes" id="UP000077266">
    <property type="component" value="Unassembled WGS sequence"/>
</dbReference>
<proteinExistence type="predicted"/>
<dbReference type="InParanoid" id="A0A165CCW8"/>